<evidence type="ECO:0000313" key="1">
    <source>
        <dbReference type="EMBL" id="GAF73262.1"/>
    </source>
</evidence>
<proteinExistence type="predicted"/>
<dbReference type="AlphaFoldDB" id="X0SBG7"/>
<dbReference type="Gene3D" id="3.40.50.720">
    <property type="entry name" value="NAD(P)-binding Rossmann-like Domain"/>
    <property type="match status" value="1"/>
</dbReference>
<gene>
    <name evidence="1" type="ORF">S01H1_08021</name>
</gene>
<organism evidence="1">
    <name type="scientific">marine sediment metagenome</name>
    <dbReference type="NCBI Taxonomy" id="412755"/>
    <lineage>
        <taxon>unclassified sequences</taxon>
        <taxon>metagenomes</taxon>
        <taxon>ecological metagenomes</taxon>
    </lineage>
</organism>
<protein>
    <recommendedName>
        <fullName evidence="2">Saccharopine dehydrogenase-like C-terminal domain-containing protein</fullName>
    </recommendedName>
</protein>
<comment type="caution">
    <text evidence="1">The sequence shown here is derived from an EMBL/GenBank/DDBJ whole genome shotgun (WGS) entry which is preliminary data.</text>
</comment>
<evidence type="ECO:0008006" key="2">
    <source>
        <dbReference type="Google" id="ProtNLM"/>
    </source>
</evidence>
<dbReference type="EMBL" id="BARS01004117">
    <property type="protein sequence ID" value="GAF73262.1"/>
    <property type="molecule type" value="Genomic_DNA"/>
</dbReference>
<sequence length="61" mass="6880">MARTTAYTASILIKLLSEKAIEEKGVVPPEKNGMNDKLFDMIISELRRKGLEIKEGNEETE</sequence>
<accession>X0SBG7</accession>
<reference evidence="1" key="1">
    <citation type="journal article" date="2014" name="Front. Microbiol.">
        <title>High frequency of phylogenetically diverse reductive dehalogenase-homologous genes in deep subseafloor sedimentary metagenomes.</title>
        <authorList>
            <person name="Kawai M."/>
            <person name="Futagami T."/>
            <person name="Toyoda A."/>
            <person name="Takaki Y."/>
            <person name="Nishi S."/>
            <person name="Hori S."/>
            <person name="Arai W."/>
            <person name="Tsubouchi T."/>
            <person name="Morono Y."/>
            <person name="Uchiyama I."/>
            <person name="Ito T."/>
            <person name="Fujiyama A."/>
            <person name="Inagaki F."/>
            <person name="Takami H."/>
        </authorList>
    </citation>
    <scope>NUCLEOTIDE SEQUENCE</scope>
    <source>
        <strain evidence="1">Expedition CK06-06</strain>
    </source>
</reference>
<name>X0SBG7_9ZZZZ</name>